<keyword evidence="1" id="KW-1185">Reference proteome</keyword>
<sequence>MSESLRNLTEDILVKKDVGLPELDKDTQVFQATAERKFLDAPKFDCHHVDHELLSAYSRIRSTASDIVEQTKTLYGSAYGTHFEKELLTAAKINRGPQGLFKSSRLHMDMLLRCDETVTPGDYLDYSQHAAY</sequence>
<dbReference type="Proteomes" id="UP000046393">
    <property type="component" value="Unplaced"/>
</dbReference>
<dbReference type="STRING" id="451379.A0A0N5AQI0"/>
<dbReference type="AlphaFoldDB" id="A0A0N5AQI0"/>
<reference evidence="2" key="1">
    <citation type="submission" date="2017-02" db="UniProtKB">
        <authorList>
            <consortium name="WormBaseParasite"/>
        </authorList>
    </citation>
    <scope>IDENTIFICATION</scope>
</reference>
<evidence type="ECO:0000313" key="2">
    <source>
        <dbReference type="WBParaSite" id="SMUV_0000694401-mRNA-1"/>
    </source>
</evidence>
<evidence type="ECO:0000313" key="1">
    <source>
        <dbReference type="Proteomes" id="UP000046393"/>
    </source>
</evidence>
<accession>A0A0N5AQI0</accession>
<protein>
    <submittedName>
        <fullName evidence="2">Mitochondrial intermediate peptidase</fullName>
    </submittedName>
</protein>
<name>A0A0N5AQI0_9BILA</name>
<proteinExistence type="predicted"/>
<organism evidence="1 2">
    <name type="scientific">Syphacia muris</name>
    <dbReference type="NCBI Taxonomy" id="451379"/>
    <lineage>
        <taxon>Eukaryota</taxon>
        <taxon>Metazoa</taxon>
        <taxon>Ecdysozoa</taxon>
        <taxon>Nematoda</taxon>
        <taxon>Chromadorea</taxon>
        <taxon>Rhabditida</taxon>
        <taxon>Spirurina</taxon>
        <taxon>Oxyuridomorpha</taxon>
        <taxon>Oxyuroidea</taxon>
        <taxon>Oxyuridae</taxon>
        <taxon>Syphacia</taxon>
    </lineage>
</organism>
<dbReference type="WBParaSite" id="SMUV_0000694401-mRNA-1">
    <property type="protein sequence ID" value="SMUV_0000694401-mRNA-1"/>
    <property type="gene ID" value="SMUV_0000694401"/>
</dbReference>